<dbReference type="InterPro" id="IPR016161">
    <property type="entry name" value="Ald_DH/histidinol_DH"/>
</dbReference>
<comment type="caution">
    <text evidence="5">The sequence shown here is derived from an EMBL/GenBank/DDBJ whole genome shotgun (WGS) entry which is preliminary data.</text>
</comment>
<evidence type="ECO:0000256" key="3">
    <source>
        <dbReference type="RuleBase" id="RU003345"/>
    </source>
</evidence>
<dbReference type="InterPro" id="IPR015590">
    <property type="entry name" value="Aldehyde_DH_dom"/>
</dbReference>
<dbReference type="InterPro" id="IPR016160">
    <property type="entry name" value="Ald_DH_CS_CYS"/>
</dbReference>
<dbReference type="EMBL" id="JAFBEC010000003">
    <property type="protein sequence ID" value="MBM7632242.1"/>
    <property type="molecule type" value="Genomic_DNA"/>
</dbReference>
<dbReference type="EC" id="1.2.1.3" evidence="5"/>
<comment type="similarity">
    <text evidence="3">Belongs to the aldehyde dehydrogenase family.</text>
</comment>
<dbReference type="Gene3D" id="3.40.309.10">
    <property type="entry name" value="Aldehyde Dehydrogenase, Chain A, domain 2"/>
    <property type="match status" value="1"/>
</dbReference>
<evidence type="ECO:0000313" key="5">
    <source>
        <dbReference type="EMBL" id="MBM7632242.1"/>
    </source>
</evidence>
<evidence type="ECO:0000259" key="4">
    <source>
        <dbReference type="Pfam" id="PF00171"/>
    </source>
</evidence>
<reference evidence="5 6" key="1">
    <citation type="submission" date="2021-01" db="EMBL/GenBank/DDBJ databases">
        <title>Genomic Encyclopedia of Type Strains, Phase IV (KMG-IV): sequencing the most valuable type-strain genomes for metagenomic binning, comparative biology and taxonomic classification.</title>
        <authorList>
            <person name="Goeker M."/>
        </authorList>
    </citation>
    <scope>NUCLEOTIDE SEQUENCE [LARGE SCALE GENOMIC DNA]</scope>
    <source>
        <strain evidence="5 6">DSM 25540</strain>
    </source>
</reference>
<evidence type="ECO:0000256" key="1">
    <source>
        <dbReference type="ARBA" id="ARBA00023002"/>
    </source>
</evidence>
<dbReference type="InterPro" id="IPR029510">
    <property type="entry name" value="Ald_DH_CS_GLU"/>
</dbReference>
<dbReference type="SUPFAM" id="SSF53720">
    <property type="entry name" value="ALDH-like"/>
    <property type="match status" value="1"/>
</dbReference>
<feature type="domain" description="Aldehyde dehydrogenase" evidence="4">
    <location>
        <begin position="12"/>
        <end position="473"/>
    </location>
</feature>
<evidence type="ECO:0000313" key="6">
    <source>
        <dbReference type="Proteomes" id="UP000741863"/>
    </source>
</evidence>
<protein>
    <submittedName>
        <fullName evidence="5">Aldehyde dehydrogenase (NAD+)</fullName>
        <ecNumber evidence="5">1.2.1.3</ecNumber>
    </submittedName>
</protein>
<dbReference type="InterPro" id="IPR016162">
    <property type="entry name" value="Ald_DH_N"/>
</dbReference>
<dbReference type="RefSeq" id="WP_239575291.1">
    <property type="nucleotide sequence ID" value="NZ_JAFBEC010000003.1"/>
</dbReference>
<sequence>MITVTPYINAKWETKQQPEHTVINPGNVTDTVGQVTIATEVEVNGAVRAAKNAQAHWASLAGAARGEYLYKAASELSSRAEEIAQIASREMGKTIAETKGEVQRGVAILRYYANEGMRAVGDVIPATDSNALMFTTRAPLGVVGVITPWNFPVAIPLWKLAPALIYGNTVVIKPALETSITCAKIMECFSQADLPEGVLNMVSGGREVGSLLTEHQDVSGITFTGSNTAGKEIGATALARGAKYQLEMGGKNPVIVCDDADLELAVSATISGAFKTTGQKCTATSRVIVHENVYEQFKKELVAQTEEIIVGDSLDESTWMGPFASEQQLRKSLAYIESGVAEGGSLLTGGSQLYEERGFYMQPTIFENLAHSSSLAQEEIFGPVITLFKVDDLSEAIELANDSDYGLSASIFTSNIGGMMSFIDDMNAGLVRINAESAGVELQAPFGGMKNSSSHSREQGEAAKEFFTNIKTVFVKA</sequence>
<evidence type="ECO:0000256" key="2">
    <source>
        <dbReference type="PROSITE-ProRule" id="PRU10007"/>
    </source>
</evidence>
<dbReference type="InterPro" id="IPR016163">
    <property type="entry name" value="Ald_DH_C"/>
</dbReference>
<gene>
    <name evidence="5" type="ORF">JOD17_001335</name>
</gene>
<dbReference type="PANTHER" id="PTHR11699">
    <property type="entry name" value="ALDEHYDE DEHYDROGENASE-RELATED"/>
    <property type="match status" value="1"/>
</dbReference>
<keyword evidence="1 3" id="KW-0560">Oxidoreductase</keyword>
<dbReference type="PROSITE" id="PS00070">
    <property type="entry name" value="ALDEHYDE_DEHYDR_CYS"/>
    <property type="match status" value="1"/>
</dbReference>
<keyword evidence="6" id="KW-1185">Reference proteome</keyword>
<feature type="active site" evidence="2">
    <location>
        <position position="247"/>
    </location>
</feature>
<dbReference type="Gene3D" id="3.40.605.10">
    <property type="entry name" value="Aldehyde Dehydrogenase, Chain A, domain 1"/>
    <property type="match status" value="1"/>
</dbReference>
<dbReference type="GO" id="GO:0004029">
    <property type="term" value="F:aldehyde dehydrogenase (NAD+) activity"/>
    <property type="evidence" value="ECO:0007669"/>
    <property type="project" value="UniProtKB-EC"/>
</dbReference>
<dbReference type="Pfam" id="PF00171">
    <property type="entry name" value="Aldedh"/>
    <property type="match status" value="1"/>
</dbReference>
<accession>A0ABS2PA02</accession>
<dbReference type="Proteomes" id="UP000741863">
    <property type="component" value="Unassembled WGS sequence"/>
</dbReference>
<organism evidence="5 6">
    <name type="scientific">Geomicrobium sediminis</name>
    <dbReference type="NCBI Taxonomy" id="1347788"/>
    <lineage>
        <taxon>Bacteria</taxon>
        <taxon>Bacillati</taxon>
        <taxon>Bacillota</taxon>
        <taxon>Bacilli</taxon>
        <taxon>Bacillales</taxon>
        <taxon>Geomicrobium</taxon>
    </lineage>
</organism>
<dbReference type="InterPro" id="IPR054869">
    <property type="entry name" value="AlphKGSA_gudD"/>
</dbReference>
<dbReference type="PROSITE" id="PS00687">
    <property type="entry name" value="ALDEHYDE_DEHYDR_GLU"/>
    <property type="match status" value="1"/>
</dbReference>
<proteinExistence type="inferred from homology"/>
<dbReference type="NCBIfam" id="NF042993">
    <property type="entry name" value="AlphKGSA_gudD"/>
    <property type="match status" value="1"/>
</dbReference>
<name>A0ABS2PA02_9BACL</name>